<evidence type="ECO:0000256" key="4">
    <source>
        <dbReference type="ARBA" id="ARBA00023002"/>
    </source>
</evidence>
<dbReference type="SUPFAM" id="SSF52833">
    <property type="entry name" value="Thioredoxin-like"/>
    <property type="match status" value="1"/>
</dbReference>
<dbReference type="Proteomes" id="UP000759443">
    <property type="component" value="Unassembled WGS sequence"/>
</dbReference>
<organism evidence="9 10">
    <name type="scientific">Rhizobium halophytocola</name>
    <dbReference type="NCBI Taxonomy" id="735519"/>
    <lineage>
        <taxon>Bacteria</taxon>
        <taxon>Pseudomonadati</taxon>
        <taxon>Pseudomonadota</taxon>
        <taxon>Alphaproteobacteria</taxon>
        <taxon>Hyphomicrobiales</taxon>
        <taxon>Rhizobiaceae</taxon>
        <taxon>Rhizobium/Agrobacterium group</taxon>
        <taxon>Rhizobium</taxon>
    </lineage>
</organism>
<evidence type="ECO:0000256" key="1">
    <source>
        <dbReference type="ARBA" id="ARBA00003565"/>
    </source>
</evidence>
<keyword evidence="9" id="KW-0413">Isomerase</keyword>
<dbReference type="EMBL" id="JAGGJU010000001">
    <property type="protein sequence ID" value="MBP1849153.1"/>
    <property type="molecule type" value="Genomic_DNA"/>
</dbReference>
<evidence type="ECO:0000256" key="2">
    <source>
        <dbReference type="ARBA" id="ARBA00005791"/>
    </source>
</evidence>
<dbReference type="Pfam" id="PF13462">
    <property type="entry name" value="Thioredoxin_4"/>
    <property type="match status" value="1"/>
</dbReference>
<dbReference type="InterPro" id="IPR012336">
    <property type="entry name" value="Thioredoxin-like_fold"/>
</dbReference>
<dbReference type="Gene3D" id="3.40.30.10">
    <property type="entry name" value="Glutaredoxin"/>
    <property type="match status" value="1"/>
</dbReference>
<accession>A0ABS4DTY6</accession>
<feature type="chain" id="PRO_5047487244" evidence="7">
    <location>
        <begin position="28"/>
        <end position="203"/>
    </location>
</feature>
<comment type="caution">
    <text evidence="9">The sequence shown here is derived from an EMBL/GenBank/DDBJ whole genome shotgun (WGS) entry which is preliminary data.</text>
</comment>
<dbReference type="GO" id="GO:0016853">
    <property type="term" value="F:isomerase activity"/>
    <property type="evidence" value="ECO:0007669"/>
    <property type="project" value="UniProtKB-KW"/>
</dbReference>
<feature type="domain" description="Thioredoxin" evidence="8">
    <location>
        <begin position="18"/>
        <end position="203"/>
    </location>
</feature>
<evidence type="ECO:0000256" key="6">
    <source>
        <dbReference type="ARBA" id="ARBA00023284"/>
    </source>
</evidence>
<keyword evidence="3 7" id="KW-0732">Signal</keyword>
<protein>
    <submittedName>
        <fullName evidence="9">Protein-disulfide isomerase</fullName>
    </submittedName>
</protein>
<dbReference type="InterPro" id="IPR036249">
    <property type="entry name" value="Thioredoxin-like_sf"/>
</dbReference>
<evidence type="ECO:0000256" key="3">
    <source>
        <dbReference type="ARBA" id="ARBA00022729"/>
    </source>
</evidence>
<keyword evidence="10" id="KW-1185">Reference proteome</keyword>
<dbReference type="PROSITE" id="PS51352">
    <property type="entry name" value="THIOREDOXIN_2"/>
    <property type="match status" value="1"/>
</dbReference>
<comment type="function">
    <text evidence="1">May be required for disulfide bond formation in some proteins.</text>
</comment>
<evidence type="ECO:0000256" key="5">
    <source>
        <dbReference type="ARBA" id="ARBA00023157"/>
    </source>
</evidence>
<name>A0ABS4DTY6_9HYPH</name>
<dbReference type="PANTHER" id="PTHR13887">
    <property type="entry name" value="GLUTATHIONE S-TRANSFERASE KAPPA"/>
    <property type="match status" value="1"/>
</dbReference>
<sequence length="203" mass="21940">MITRRTLMTAGAGVALTSLIGPGLANAADQPSPEEVFSDKDMPVLGNPDGDVTMVEYFDYQCGYCKQTHPDVMKVVESDGNVRLLMKDWPVFGANSVYAAQAVLGAAEIGKYREAQEALMRARGQLTPQETQRLLVRAGVDMQAVTAAVNKNSKKIGRLLDRNYRQAVGLDFRGTPSFVIGTKLYPGAMDVAELKSAIARARG</sequence>
<dbReference type="PANTHER" id="PTHR13887:SF14">
    <property type="entry name" value="DISULFIDE BOND FORMATION PROTEIN D"/>
    <property type="match status" value="1"/>
</dbReference>
<dbReference type="CDD" id="cd03023">
    <property type="entry name" value="DsbA_Com1_like"/>
    <property type="match status" value="1"/>
</dbReference>
<gene>
    <name evidence="9" type="ORF">J2Z17_000570</name>
</gene>
<dbReference type="InterPro" id="IPR006311">
    <property type="entry name" value="TAT_signal"/>
</dbReference>
<evidence type="ECO:0000313" key="9">
    <source>
        <dbReference type="EMBL" id="MBP1849153.1"/>
    </source>
</evidence>
<dbReference type="InterPro" id="IPR013766">
    <property type="entry name" value="Thioredoxin_domain"/>
</dbReference>
<evidence type="ECO:0000256" key="7">
    <source>
        <dbReference type="SAM" id="SignalP"/>
    </source>
</evidence>
<evidence type="ECO:0000313" key="10">
    <source>
        <dbReference type="Proteomes" id="UP000759443"/>
    </source>
</evidence>
<feature type="signal peptide" evidence="7">
    <location>
        <begin position="1"/>
        <end position="27"/>
    </location>
</feature>
<keyword evidence="6" id="KW-0676">Redox-active center</keyword>
<comment type="similarity">
    <text evidence="2">Belongs to the thioredoxin family. DsbA subfamily.</text>
</comment>
<keyword evidence="4" id="KW-0560">Oxidoreductase</keyword>
<keyword evidence="5" id="KW-1015">Disulfide bond</keyword>
<dbReference type="PROSITE" id="PS51318">
    <property type="entry name" value="TAT"/>
    <property type="match status" value="1"/>
</dbReference>
<reference evidence="9 10" key="1">
    <citation type="submission" date="2021-03" db="EMBL/GenBank/DDBJ databases">
        <title>Genomic Encyclopedia of Type Strains, Phase IV (KMG-IV): sequencing the most valuable type-strain genomes for metagenomic binning, comparative biology and taxonomic classification.</title>
        <authorList>
            <person name="Goeker M."/>
        </authorList>
    </citation>
    <scope>NUCLEOTIDE SEQUENCE [LARGE SCALE GENOMIC DNA]</scope>
    <source>
        <strain evidence="9 10">DSM 21600</strain>
    </source>
</reference>
<evidence type="ECO:0000259" key="8">
    <source>
        <dbReference type="PROSITE" id="PS51352"/>
    </source>
</evidence>
<proteinExistence type="inferred from homology"/>
<dbReference type="RefSeq" id="WP_209942008.1">
    <property type="nucleotide sequence ID" value="NZ_JAGGJU010000001.1"/>
</dbReference>